<protein>
    <recommendedName>
        <fullName evidence="3">DUF732 domain-containing protein</fullName>
    </recommendedName>
</protein>
<accession>A0ABN2A484</accession>
<organism evidence="1 2">
    <name type="scientific">Nocardioides humi</name>
    <dbReference type="NCBI Taxonomy" id="449461"/>
    <lineage>
        <taxon>Bacteria</taxon>
        <taxon>Bacillati</taxon>
        <taxon>Actinomycetota</taxon>
        <taxon>Actinomycetes</taxon>
        <taxon>Propionibacteriales</taxon>
        <taxon>Nocardioidaceae</taxon>
        <taxon>Nocardioides</taxon>
    </lineage>
</organism>
<proteinExistence type="predicted"/>
<sequence>MTGLALAAVLVLSGCGGADPAEVSAAASPYTASDGPLGVPLETEQAECRVRVLLESDLSDEAKADVERGLPPAPHTDRDVEVLREVADEIARECV</sequence>
<gene>
    <name evidence="1" type="ORF">GCM10009788_13920</name>
</gene>
<evidence type="ECO:0000313" key="1">
    <source>
        <dbReference type="EMBL" id="GAA1510752.1"/>
    </source>
</evidence>
<reference evidence="1 2" key="1">
    <citation type="journal article" date="2019" name="Int. J. Syst. Evol. Microbiol.">
        <title>The Global Catalogue of Microorganisms (GCM) 10K type strain sequencing project: providing services to taxonomists for standard genome sequencing and annotation.</title>
        <authorList>
            <consortium name="The Broad Institute Genomics Platform"/>
            <consortium name="The Broad Institute Genome Sequencing Center for Infectious Disease"/>
            <person name="Wu L."/>
            <person name="Ma J."/>
        </authorList>
    </citation>
    <scope>NUCLEOTIDE SEQUENCE [LARGE SCALE GENOMIC DNA]</scope>
    <source>
        <strain evidence="1 2">JCM 14942</strain>
    </source>
</reference>
<keyword evidence="2" id="KW-1185">Reference proteome</keyword>
<dbReference type="Proteomes" id="UP001500842">
    <property type="component" value="Unassembled WGS sequence"/>
</dbReference>
<evidence type="ECO:0008006" key="3">
    <source>
        <dbReference type="Google" id="ProtNLM"/>
    </source>
</evidence>
<dbReference type="EMBL" id="BAAAOR010000010">
    <property type="protein sequence ID" value="GAA1510752.1"/>
    <property type="molecule type" value="Genomic_DNA"/>
</dbReference>
<comment type="caution">
    <text evidence="1">The sequence shown here is derived from an EMBL/GenBank/DDBJ whole genome shotgun (WGS) entry which is preliminary data.</text>
</comment>
<evidence type="ECO:0000313" key="2">
    <source>
        <dbReference type="Proteomes" id="UP001500842"/>
    </source>
</evidence>
<name>A0ABN2A484_9ACTN</name>